<dbReference type="OrthoDB" id="9771666at2"/>
<proteinExistence type="predicted"/>
<keyword evidence="4" id="KW-1185">Reference proteome</keyword>
<gene>
    <name evidence="3" type="ORF">YH63_000455</name>
</gene>
<dbReference type="EMBL" id="LBIA02000001">
    <property type="protein sequence ID" value="TKT70016.1"/>
    <property type="molecule type" value="Genomic_DNA"/>
</dbReference>
<dbReference type="InterPro" id="IPR050300">
    <property type="entry name" value="GDXG_lipolytic_enzyme"/>
</dbReference>
<sequence>MSAPVDAPDWRRLTQDQLDLGFNNTIHVPETSTIVAEWDRLSAEMRARHPQSLDLRYGPRERNRIDFLKANNGGPTLVFIHGGYWQTRAKETFAFCARGPMAHGINVALIGYTLAPDATLDQIVDEVRTGIDTLVNELPALGSSADNMVVSGWSAGGHLSSMTLGHPHIKAGLLISGIYDLEPIRHSYLNAKLGLDEAMSRRNSPVLQPGGVDKPLVVVAGSGELPLLRKQSADFAAHRAVHGLPVVYEEIPGANHFTMMDELASPSGRLITLVRQLFGQISSS</sequence>
<dbReference type="Pfam" id="PF20434">
    <property type="entry name" value="BD-FAE"/>
    <property type="match status" value="1"/>
</dbReference>
<evidence type="ECO:0000259" key="2">
    <source>
        <dbReference type="Pfam" id="PF20434"/>
    </source>
</evidence>
<dbReference type="Proteomes" id="UP000034832">
    <property type="component" value="Unassembled WGS sequence"/>
</dbReference>
<reference evidence="3" key="1">
    <citation type="submission" date="2019-04" db="EMBL/GenBank/DDBJ databases">
        <title>Whole genome sequencing of cave bacteria.</title>
        <authorList>
            <person name="Gan H.M."/>
            <person name="Barton H."/>
            <person name="Savka M.A."/>
        </authorList>
    </citation>
    <scope>NUCLEOTIDE SEQUENCE [LARGE SCALE GENOMIC DNA]</scope>
    <source>
        <strain evidence="3">LC387</strain>
    </source>
</reference>
<dbReference type="STRING" id="211460.YH63_18395"/>
<evidence type="ECO:0000256" key="1">
    <source>
        <dbReference type="ARBA" id="ARBA00022801"/>
    </source>
</evidence>
<dbReference type="InterPro" id="IPR029058">
    <property type="entry name" value="AB_hydrolase_fold"/>
</dbReference>
<dbReference type="PANTHER" id="PTHR48081:SF33">
    <property type="entry name" value="KYNURENINE FORMAMIDASE"/>
    <property type="match status" value="1"/>
</dbReference>
<evidence type="ECO:0000313" key="3">
    <source>
        <dbReference type="EMBL" id="TKT70016.1"/>
    </source>
</evidence>
<dbReference type="InterPro" id="IPR049492">
    <property type="entry name" value="BD-FAE-like_dom"/>
</dbReference>
<keyword evidence="1 3" id="KW-0378">Hydrolase</keyword>
<feature type="domain" description="BD-FAE-like" evidence="2">
    <location>
        <begin position="73"/>
        <end position="163"/>
    </location>
</feature>
<dbReference type="SUPFAM" id="SSF53474">
    <property type="entry name" value="alpha/beta-Hydrolases"/>
    <property type="match status" value="1"/>
</dbReference>
<evidence type="ECO:0000313" key="4">
    <source>
        <dbReference type="Proteomes" id="UP000034832"/>
    </source>
</evidence>
<comment type="caution">
    <text evidence="3">The sequence shown here is derived from an EMBL/GenBank/DDBJ whole genome shotgun (WGS) entry which is preliminary data.</text>
</comment>
<name>A0A4U6BIP4_9BRAD</name>
<dbReference type="GO" id="GO:0016787">
    <property type="term" value="F:hydrolase activity"/>
    <property type="evidence" value="ECO:0007669"/>
    <property type="project" value="UniProtKB-KW"/>
</dbReference>
<organism evidence="3 4">
    <name type="scientific">Afipia massiliensis</name>
    <dbReference type="NCBI Taxonomy" id="211460"/>
    <lineage>
        <taxon>Bacteria</taxon>
        <taxon>Pseudomonadati</taxon>
        <taxon>Pseudomonadota</taxon>
        <taxon>Alphaproteobacteria</taxon>
        <taxon>Hyphomicrobiales</taxon>
        <taxon>Nitrobacteraceae</taxon>
        <taxon>Afipia</taxon>
    </lineage>
</organism>
<dbReference type="AlphaFoldDB" id="A0A4U6BIP4"/>
<accession>A0A4U6BIP4</accession>
<dbReference type="Gene3D" id="3.40.50.1820">
    <property type="entry name" value="alpha/beta hydrolase"/>
    <property type="match status" value="1"/>
</dbReference>
<dbReference type="RefSeq" id="WP_046829869.1">
    <property type="nucleotide sequence ID" value="NZ_LBIA02000001.1"/>
</dbReference>
<dbReference type="PANTHER" id="PTHR48081">
    <property type="entry name" value="AB HYDROLASE SUPERFAMILY PROTEIN C4A8.06C"/>
    <property type="match status" value="1"/>
</dbReference>
<protein>
    <submittedName>
        <fullName evidence="3">Alpha/beta hydrolase</fullName>
    </submittedName>
</protein>